<keyword evidence="10" id="KW-1185">Reference proteome</keyword>
<dbReference type="CDD" id="cd17964">
    <property type="entry name" value="DEADc_MSS116"/>
    <property type="match status" value="1"/>
</dbReference>
<protein>
    <recommendedName>
        <fullName evidence="5">ATP-dependent RNA helicase</fullName>
        <ecNumber evidence="5">3.6.4.13</ecNumber>
    </recommendedName>
</protein>
<evidence type="ECO:0000256" key="4">
    <source>
        <dbReference type="ARBA" id="ARBA00022884"/>
    </source>
</evidence>
<dbReference type="GO" id="GO:0003724">
    <property type="term" value="F:RNA helicase activity"/>
    <property type="evidence" value="ECO:0007669"/>
    <property type="project" value="UniProtKB-EC"/>
</dbReference>
<dbReference type="InterPro" id="IPR011545">
    <property type="entry name" value="DEAD/DEAH_box_helicase_dom"/>
</dbReference>
<comment type="caution">
    <text evidence="9">The sequence shown here is derived from an EMBL/GenBank/DDBJ whole genome shotgun (WGS) entry which is preliminary data.</text>
</comment>
<dbReference type="GO" id="GO:0016787">
    <property type="term" value="F:hydrolase activity"/>
    <property type="evidence" value="ECO:0007669"/>
    <property type="project" value="UniProtKB-KW"/>
</dbReference>
<dbReference type="Proteomes" id="UP000192596">
    <property type="component" value="Unassembled WGS sequence"/>
</dbReference>
<dbReference type="CDD" id="cd18787">
    <property type="entry name" value="SF2_C_DEAD"/>
    <property type="match status" value="1"/>
</dbReference>
<evidence type="ECO:0000313" key="9">
    <source>
        <dbReference type="EMBL" id="OQO13956.1"/>
    </source>
</evidence>
<feature type="compositionally biased region" description="Gly residues" evidence="6">
    <location>
        <begin position="496"/>
        <end position="508"/>
    </location>
</feature>
<dbReference type="InParanoid" id="A0A1V8TRE6"/>
<feature type="domain" description="Helicase C-terminal" evidence="8">
    <location>
        <begin position="256"/>
        <end position="413"/>
    </location>
</feature>
<comment type="similarity">
    <text evidence="5">Belongs to the DEAD box helicase family.</text>
</comment>
<dbReference type="Gene3D" id="3.40.50.300">
    <property type="entry name" value="P-loop containing nucleotide triphosphate hydrolases"/>
    <property type="match status" value="2"/>
</dbReference>
<dbReference type="EC" id="3.6.4.13" evidence="5"/>
<evidence type="ECO:0000256" key="5">
    <source>
        <dbReference type="RuleBase" id="RU365068"/>
    </source>
</evidence>
<dbReference type="AlphaFoldDB" id="A0A1V8TRE6"/>
<comment type="catalytic activity">
    <reaction evidence="5">
        <text>ATP + H2O = ADP + phosphate + H(+)</text>
        <dbReference type="Rhea" id="RHEA:13065"/>
        <dbReference type="ChEBI" id="CHEBI:15377"/>
        <dbReference type="ChEBI" id="CHEBI:15378"/>
        <dbReference type="ChEBI" id="CHEBI:30616"/>
        <dbReference type="ChEBI" id="CHEBI:43474"/>
        <dbReference type="ChEBI" id="CHEBI:456216"/>
        <dbReference type="EC" id="3.6.4.13"/>
    </reaction>
</comment>
<evidence type="ECO:0000256" key="1">
    <source>
        <dbReference type="ARBA" id="ARBA00022741"/>
    </source>
</evidence>
<dbReference type="PANTHER" id="PTHR24031">
    <property type="entry name" value="RNA HELICASE"/>
    <property type="match status" value="1"/>
</dbReference>
<dbReference type="STRING" id="1507870.A0A1V8TRE6"/>
<comment type="domain">
    <text evidence="5">The Q motif is unique to and characteristic of the DEAD box family of RNA helicases and controls ATP binding and hydrolysis.</text>
</comment>
<keyword evidence="4 5" id="KW-0694">RNA-binding</keyword>
<dbReference type="PROSITE" id="PS51192">
    <property type="entry name" value="HELICASE_ATP_BIND_1"/>
    <property type="match status" value="1"/>
</dbReference>
<dbReference type="Pfam" id="PF00271">
    <property type="entry name" value="Helicase_C"/>
    <property type="match status" value="1"/>
</dbReference>
<feature type="compositionally biased region" description="Gly residues" evidence="6">
    <location>
        <begin position="528"/>
        <end position="567"/>
    </location>
</feature>
<keyword evidence="1 5" id="KW-0547">Nucleotide-binding</keyword>
<gene>
    <name evidence="9" type="ORF">B0A48_00831</name>
</gene>
<feature type="region of interest" description="Disordered" evidence="6">
    <location>
        <begin position="488"/>
        <end position="567"/>
    </location>
</feature>
<feature type="domain" description="Helicase ATP-binding" evidence="7">
    <location>
        <begin position="43"/>
        <end position="225"/>
    </location>
</feature>
<dbReference type="EMBL" id="NAJO01000002">
    <property type="protein sequence ID" value="OQO13956.1"/>
    <property type="molecule type" value="Genomic_DNA"/>
</dbReference>
<accession>A0A1V8TRE6</accession>
<evidence type="ECO:0000256" key="2">
    <source>
        <dbReference type="ARBA" id="ARBA00022801"/>
    </source>
</evidence>
<keyword evidence="3 5" id="KW-0067">ATP-binding</keyword>
<keyword evidence="2 5" id="KW-0378">Hydrolase</keyword>
<reference evidence="10" key="1">
    <citation type="submission" date="2017-03" db="EMBL/GenBank/DDBJ databases">
        <title>Genomes of endolithic fungi from Antarctica.</title>
        <authorList>
            <person name="Coleine C."/>
            <person name="Masonjones S."/>
            <person name="Stajich J.E."/>
        </authorList>
    </citation>
    <scope>NUCLEOTIDE SEQUENCE [LARGE SCALE GENOMIC DNA]</scope>
    <source>
        <strain evidence="10">CCFEE 5527</strain>
    </source>
</reference>
<evidence type="ECO:0000259" key="7">
    <source>
        <dbReference type="PROSITE" id="PS51192"/>
    </source>
</evidence>
<organism evidence="9 10">
    <name type="scientific">Cryoendolithus antarcticus</name>
    <dbReference type="NCBI Taxonomy" id="1507870"/>
    <lineage>
        <taxon>Eukaryota</taxon>
        <taxon>Fungi</taxon>
        <taxon>Dikarya</taxon>
        <taxon>Ascomycota</taxon>
        <taxon>Pezizomycotina</taxon>
        <taxon>Dothideomycetes</taxon>
        <taxon>Dothideomycetidae</taxon>
        <taxon>Cladosporiales</taxon>
        <taxon>Cladosporiaceae</taxon>
        <taxon>Cryoendolithus</taxon>
    </lineage>
</organism>
<evidence type="ECO:0000256" key="3">
    <source>
        <dbReference type="ARBA" id="ARBA00022840"/>
    </source>
</evidence>
<dbReference type="OrthoDB" id="193716at2759"/>
<evidence type="ECO:0000256" key="6">
    <source>
        <dbReference type="SAM" id="MobiDB-lite"/>
    </source>
</evidence>
<dbReference type="SMART" id="SM00487">
    <property type="entry name" value="DEXDc"/>
    <property type="match status" value="1"/>
</dbReference>
<dbReference type="Pfam" id="PF00270">
    <property type="entry name" value="DEAD"/>
    <property type="match status" value="1"/>
</dbReference>
<dbReference type="GO" id="GO:0003723">
    <property type="term" value="F:RNA binding"/>
    <property type="evidence" value="ECO:0007669"/>
    <property type="project" value="UniProtKB-UniRule"/>
</dbReference>
<dbReference type="InterPro" id="IPR001650">
    <property type="entry name" value="Helicase_C-like"/>
</dbReference>
<dbReference type="GO" id="GO:0005524">
    <property type="term" value="F:ATP binding"/>
    <property type="evidence" value="ECO:0007669"/>
    <property type="project" value="UniProtKB-UniRule"/>
</dbReference>
<evidence type="ECO:0000313" key="10">
    <source>
        <dbReference type="Proteomes" id="UP000192596"/>
    </source>
</evidence>
<proteinExistence type="inferred from homology"/>
<comment type="function">
    <text evidence="5">RNA helicase.</text>
</comment>
<dbReference type="SUPFAM" id="SSF52540">
    <property type="entry name" value="P-loop containing nucleoside triphosphate hydrolases"/>
    <property type="match status" value="1"/>
</dbReference>
<keyword evidence="5" id="KW-0347">Helicase</keyword>
<dbReference type="InterPro" id="IPR027417">
    <property type="entry name" value="P-loop_NTPase"/>
</dbReference>
<name>A0A1V8TRE6_9PEZI</name>
<feature type="compositionally biased region" description="Basic and acidic residues" evidence="6">
    <location>
        <begin position="516"/>
        <end position="527"/>
    </location>
</feature>
<evidence type="ECO:0000259" key="8">
    <source>
        <dbReference type="PROSITE" id="PS51194"/>
    </source>
</evidence>
<dbReference type="SMART" id="SM00490">
    <property type="entry name" value="HELICc"/>
    <property type="match status" value="1"/>
</dbReference>
<dbReference type="PROSITE" id="PS51194">
    <property type="entry name" value="HELICASE_CTER"/>
    <property type="match status" value="1"/>
</dbReference>
<sequence length="567" mass="60658">MATVPNSGTLFSTMRGRIDARLLKGLEVMGYDTMSPVQHKTLSELPSFQSDCLVRAHTGTGKTIAFLLPALHSLLIQPASPKGQVQILILSPTRELALQIAKECNALTSQMQPPLECHTAYGGTSKDRELKKFLNGNPRVLVATPGRLNDYLSDGYVADKFANIRTLVLDEADTMLESGFLVAINQILRSLPPKTNGWQGMCFSATVPPKIKEVLPKVLRPGYTELSTVDPNETPTIDKVTQYSIITPSIYNTYSTLYALLLREFEQTPNDFKVIVFGTTANGVALMHAVFTQLLGRRMAVFQLQSRLSQNARTRTTDEFKAASAGVMFASDVIGRGMDFPNVTLVIQVGLPSSGEQYVHRVGRTARAGNEGRAVILLTQRESFFLKVNRKLPINPYPEDMSGPANASNNDVLRAFGNVDETVKNKAYQGWLGFHKTFTRQLQLTNEGLVAQANEHAEAMGLPEPPMIDKMVVGKMGLKGVQGLNVGTIARESRGGRGGGGGGRGGGAPKRAGSPVERHMGGERIGGERNGGGGGGRGGGRGRGGRGGGGAARGRGGSASRGRGGAK</sequence>
<dbReference type="InterPro" id="IPR014001">
    <property type="entry name" value="Helicase_ATP-bd"/>
</dbReference>